<dbReference type="PANTHER" id="PTHR35176:SF11">
    <property type="entry name" value="PYRIDOXAMINE 5'-PHOSPHATE OXIDASE FAMILY PROTEIN"/>
    <property type="match status" value="1"/>
</dbReference>
<dbReference type="PANTHER" id="PTHR35176">
    <property type="entry name" value="HEME OXYGENASE HI_0854-RELATED"/>
    <property type="match status" value="1"/>
</dbReference>
<dbReference type="InterPro" id="IPR019965">
    <property type="entry name" value="PPOX_F420-dep_Rv2061_put"/>
</dbReference>
<sequence>MALQAFTAWVELKRENYICMITFRRNGEGVPTPVCFAEQDGVLYVGTDIRAGKLARVRETPRVSVAACRADGSVTGNYIEATARVLETPEEIYQAERAITLKYRFKRILLYRLLKGRRFWLQQPPEKRAYIAIEPLSY</sequence>
<dbReference type="NCBIfam" id="TIGR03666">
    <property type="entry name" value="Rv2061_F420"/>
    <property type="match status" value="1"/>
</dbReference>
<dbReference type="RefSeq" id="WP_111325262.1">
    <property type="nucleotide sequence ID" value="NZ_BIFX01000003.1"/>
</dbReference>
<evidence type="ECO:0000259" key="2">
    <source>
        <dbReference type="Pfam" id="PF01243"/>
    </source>
</evidence>
<gene>
    <name evidence="3" type="ORF">EI42_04973</name>
</gene>
<protein>
    <recommendedName>
        <fullName evidence="2">Pyridoxamine 5'-phosphate oxidase N-terminal domain-containing protein</fullName>
    </recommendedName>
</protein>
<dbReference type="Gene3D" id="2.30.110.10">
    <property type="entry name" value="Electron Transport, Fmn-binding Protein, Chain A"/>
    <property type="match status" value="1"/>
</dbReference>
<keyword evidence="1" id="KW-0560">Oxidoreductase</keyword>
<dbReference type="InterPro" id="IPR052019">
    <property type="entry name" value="F420H2_bilvrd_red/Heme_oxyg"/>
</dbReference>
<keyword evidence="4" id="KW-1185">Reference proteome</keyword>
<comment type="caution">
    <text evidence="3">The sequence shown here is derived from an EMBL/GenBank/DDBJ whole genome shotgun (WGS) entry which is preliminary data.</text>
</comment>
<dbReference type="GO" id="GO:0016627">
    <property type="term" value="F:oxidoreductase activity, acting on the CH-CH group of donors"/>
    <property type="evidence" value="ECO:0007669"/>
    <property type="project" value="TreeGrafter"/>
</dbReference>
<dbReference type="InterPro" id="IPR011576">
    <property type="entry name" value="Pyridox_Oxase_N"/>
</dbReference>
<reference evidence="3 4" key="1">
    <citation type="submission" date="2018-06" db="EMBL/GenBank/DDBJ databases">
        <title>Genomic Encyclopedia of Archaeal and Bacterial Type Strains, Phase II (KMG-II): from individual species to whole genera.</title>
        <authorList>
            <person name="Goeker M."/>
        </authorList>
    </citation>
    <scope>NUCLEOTIDE SEQUENCE [LARGE SCALE GENOMIC DNA]</scope>
    <source>
        <strain evidence="3 4">ATCC BAA-1881</strain>
    </source>
</reference>
<dbReference type="GO" id="GO:0070967">
    <property type="term" value="F:coenzyme F420 binding"/>
    <property type="evidence" value="ECO:0007669"/>
    <property type="project" value="TreeGrafter"/>
</dbReference>
<evidence type="ECO:0000313" key="3">
    <source>
        <dbReference type="EMBL" id="PZW23590.1"/>
    </source>
</evidence>
<dbReference type="InterPro" id="IPR012349">
    <property type="entry name" value="Split_barrel_FMN-bd"/>
</dbReference>
<organism evidence="3 4">
    <name type="scientific">Thermosporothrix hazakensis</name>
    <dbReference type="NCBI Taxonomy" id="644383"/>
    <lineage>
        <taxon>Bacteria</taxon>
        <taxon>Bacillati</taxon>
        <taxon>Chloroflexota</taxon>
        <taxon>Ktedonobacteria</taxon>
        <taxon>Ktedonobacterales</taxon>
        <taxon>Thermosporotrichaceae</taxon>
        <taxon>Thermosporothrix</taxon>
    </lineage>
</organism>
<dbReference type="GO" id="GO:0005829">
    <property type="term" value="C:cytosol"/>
    <property type="evidence" value="ECO:0007669"/>
    <property type="project" value="TreeGrafter"/>
</dbReference>
<dbReference type="OrthoDB" id="163808at2"/>
<dbReference type="SUPFAM" id="SSF50475">
    <property type="entry name" value="FMN-binding split barrel"/>
    <property type="match status" value="1"/>
</dbReference>
<dbReference type="AlphaFoldDB" id="A0A326U3W1"/>
<dbReference type="Proteomes" id="UP000248806">
    <property type="component" value="Unassembled WGS sequence"/>
</dbReference>
<name>A0A326U3W1_THEHA</name>
<dbReference type="Pfam" id="PF01243">
    <property type="entry name" value="PNPOx_N"/>
    <property type="match status" value="1"/>
</dbReference>
<dbReference type="EMBL" id="QKUF01000025">
    <property type="protein sequence ID" value="PZW23590.1"/>
    <property type="molecule type" value="Genomic_DNA"/>
</dbReference>
<accession>A0A326U3W1</accession>
<feature type="domain" description="Pyridoxamine 5'-phosphate oxidase N-terminal" evidence="2">
    <location>
        <begin position="12"/>
        <end position="101"/>
    </location>
</feature>
<evidence type="ECO:0000256" key="1">
    <source>
        <dbReference type="ARBA" id="ARBA00023002"/>
    </source>
</evidence>
<proteinExistence type="predicted"/>
<evidence type="ECO:0000313" key="4">
    <source>
        <dbReference type="Proteomes" id="UP000248806"/>
    </source>
</evidence>